<evidence type="ECO:0000313" key="3">
    <source>
        <dbReference type="EMBL" id="WOK07200.1"/>
    </source>
</evidence>
<dbReference type="InterPro" id="IPR026444">
    <property type="entry name" value="Secre_tail"/>
</dbReference>
<proteinExistence type="predicted"/>
<protein>
    <submittedName>
        <fullName evidence="3">M12 family metallo-peptidase</fullName>
    </submittedName>
</protein>
<dbReference type="EMBL" id="CP136051">
    <property type="protein sequence ID" value="WOK07200.1"/>
    <property type="molecule type" value="Genomic_DNA"/>
</dbReference>
<dbReference type="Gene3D" id="3.40.390.10">
    <property type="entry name" value="Collagenase (Catalytic Domain)"/>
    <property type="match status" value="1"/>
</dbReference>
<dbReference type="InterPro" id="IPR024079">
    <property type="entry name" value="MetalloPept_cat_dom_sf"/>
</dbReference>
<keyword evidence="4" id="KW-1185">Reference proteome</keyword>
<dbReference type="Pfam" id="PF13688">
    <property type="entry name" value="Reprolysin_5"/>
    <property type="match status" value="1"/>
</dbReference>
<dbReference type="NCBIfam" id="TIGR04183">
    <property type="entry name" value="Por_Secre_tail"/>
    <property type="match status" value="1"/>
</dbReference>
<name>A0ABZ0IQC2_9BACT</name>
<feature type="region of interest" description="Disordered" evidence="1">
    <location>
        <begin position="166"/>
        <end position="185"/>
    </location>
</feature>
<feature type="domain" description="Secretion system C-terminal sorting" evidence="2">
    <location>
        <begin position="529"/>
        <end position="606"/>
    </location>
</feature>
<gene>
    <name evidence="3" type="ORF">RT717_01015</name>
</gene>
<dbReference type="SUPFAM" id="SSF55486">
    <property type="entry name" value="Metalloproteases ('zincins'), catalytic domain"/>
    <property type="match status" value="1"/>
</dbReference>
<reference evidence="3 4" key="1">
    <citation type="journal article" date="2023" name="Microbiol. Resour. Announc.">
        <title>Complete Genome Sequence of Imperialibacter roseus strain P4T.</title>
        <authorList>
            <person name="Tizabi D.R."/>
            <person name="Bachvaroff T."/>
            <person name="Hill R.T."/>
        </authorList>
    </citation>
    <scope>NUCLEOTIDE SEQUENCE [LARGE SCALE GENOMIC DNA]</scope>
    <source>
        <strain evidence="3 4">P4T</strain>
    </source>
</reference>
<evidence type="ECO:0000313" key="4">
    <source>
        <dbReference type="Proteomes" id="UP001302349"/>
    </source>
</evidence>
<dbReference type="Pfam" id="PF18962">
    <property type="entry name" value="Por_Secre_tail"/>
    <property type="match status" value="1"/>
</dbReference>
<dbReference type="Proteomes" id="UP001302349">
    <property type="component" value="Chromosome"/>
</dbReference>
<sequence length="608" mass="67657">MWNKDITLKIIVFGFLFSIVLDAKSQESTRKLYDALSKNTTLNTKQQNALAKIKTRLGFNSYDLVKMRHIDMSKRTEKMEFRLPGTNEAILFTPDRVEFGESGEIIWHGHSEEGFSEINLILYDGVYRGQIFTDSRVFEIYTLDENIQAIAEFDQSTLEGKFCSTLEAGEGSPSNDKPELPGGGSEDGRIVSCNLRIQLLALYTPAALAADPSIVQTIISAMSQYSNVVYSSGMSSLAIPTLKASNIVQYNVVETPQIDNNLINLRNDAAIVTLRNQRNADIVVLFVNGNYTGVTGISYEGPDAAQAYAVVEIPEATTDYVFTHEMGHLFGARHQRCDIANTTNCVNTISGYRHGYNFQYGLFNTYKRRTVMHEYYEGYTRIGRYSNPDIQWNGNATGTSAHEDNARQIDEQGLTVASFRLGQDVACYVDGPTNIYSPGNYSWEAVVSCGQSPYTYEWRYSTNGTTFGSVLSTSAIYTRPVNYSENFYLRLRVGSNDGTESISIQTVYANVGGYYRTSSESSGTRDIELFPNPAGDFSDLVFSLSKEAVVEIVLTDLSGKTIKKVGDGSYLSGNHKVRVSTRELNNGIYLLIFNNGESRLTRKLIVSK</sequence>
<evidence type="ECO:0000256" key="1">
    <source>
        <dbReference type="SAM" id="MobiDB-lite"/>
    </source>
</evidence>
<evidence type="ECO:0000259" key="2">
    <source>
        <dbReference type="Pfam" id="PF18962"/>
    </source>
</evidence>
<accession>A0ABZ0IQC2</accession>
<organism evidence="3 4">
    <name type="scientific">Imperialibacter roseus</name>
    <dbReference type="NCBI Taxonomy" id="1324217"/>
    <lineage>
        <taxon>Bacteria</taxon>
        <taxon>Pseudomonadati</taxon>
        <taxon>Bacteroidota</taxon>
        <taxon>Cytophagia</taxon>
        <taxon>Cytophagales</taxon>
        <taxon>Flammeovirgaceae</taxon>
        <taxon>Imperialibacter</taxon>
    </lineage>
</organism>
<dbReference type="RefSeq" id="WP_317489886.1">
    <property type="nucleotide sequence ID" value="NZ_CP136051.1"/>
</dbReference>